<keyword evidence="3" id="KW-1185">Reference proteome</keyword>
<evidence type="ECO:0000313" key="3">
    <source>
        <dbReference type="Proteomes" id="UP000316882"/>
    </source>
</evidence>
<dbReference type="AlphaFoldDB" id="A0A4Y3PLW9"/>
<feature type="compositionally biased region" description="Polar residues" evidence="1">
    <location>
        <begin position="1"/>
        <end position="15"/>
    </location>
</feature>
<dbReference type="STRING" id="54914.AV540_20900"/>
<name>A0A4Y3PLW9_BREPA</name>
<feature type="region of interest" description="Disordered" evidence="1">
    <location>
        <begin position="1"/>
        <end position="26"/>
    </location>
</feature>
<dbReference type="RefSeq" id="WP_167470312.1">
    <property type="nucleotide sequence ID" value="NZ_BJMH01000022.1"/>
</dbReference>
<protein>
    <submittedName>
        <fullName evidence="2">Uncharacterized protein</fullName>
    </submittedName>
</protein>
<gene>
    <name evidence="2" type="ORF">BPA01_40130</name>
</gene>
<evidence type="ECO:0000256" key="1">
    <source>
        <dbReference type="SAM" id="MobiDB-lite"/>
    </source>
</evidence>
<sequence length="48" mass="5191">MNEQNRNQVDETAQAASEFPVMGTSLNPFDEAWGTFVPTPSESSAATE</sequence>
<organism evidence="2 3">
    <name type="scientific">Brevibacillus parabrevis</name>
    <dbReference type="NCBI Taxonomy" id="54914"/>
    <lineage>
        <taxon>Bacteria</taxon>
        <taxon>Bacillati</taxon>
        <taxon>Bacillota</taxon>
        <taxon>Bacilli</taxon>
        <taxon>Bacillales</taxon>
        <taxon>Paenibacillaceae</taxon>
        <taxon>Brevibacillus</taxon>
    </lineage>
</organism>
<proteinExistence type="predicted"/>
<dbReference type="GeneID" id="87612302"/>
<comment type="caution">
    <text evidence="2">The sequence shown here is derived from an EMBL/GenBank/DDBJ whole genome shotgun (WGS) entry which is preliminary data.</text>
</comment>
<dbReference type="Proteomes" id="UP000316882">
    <property type="component" value="Unassembled WGS sequence"/>
</dbReference>
<evidence type="ECO:0000313" key="2">
    <source>
        <dbReference type="EMBL" id="GEB34433.1"/>
    </source>
</evidence>
<reference evidence="2 3" key="1">
    <citation type="submission" date="2019-06" db="EMBL/GenBank/DDBJ databases">
        <title>Whole genome shotgun sequence of Brevibacillus parabrevis NBRC 12334.</title>
        <authorList>
            <person name="Hosoyama A."/>
            <person name="Uohara A."/>
            <person name="Ohji S."/>
            <person name="Ichikawa N."/>
        </authorList>
    </citation>
    <scope>NUCLEOTIDE SEQUENCE [LARGE SCALE GENOMIC DNA]</scope>
    <source>
        <strain evidence="2 3">NBRC 12334</strain>
    </source>
</reference>
<accession>A0A4Y3PLW9</accession>
<dbReference type="EMBL" id="BJMH01000022">
    <property type="protein sequence ID" value="GEB34433.1"/>
    <property type="molecule type" value="Genomic_DNA"/>
</dbReference>